<feature type="domain" description="Guanylate kinase-like" evidence="9">
    <location>
        <begin position="2"/>
        <end position="181"/>
    </location>
</feature>
<comment type="catalytic activity">
    <reaction evidence="8">
        <text>GMP + ATP = GDP + ADP</text>
        <dbReference type="Rhea" id="RHEA:20780"/>
        <dbReference type="ChEBI" id="CHEBI:30616"/>
        <dbReference type="ChEBI" id="CHEBI:58115"/>
        <dbReference type="ChEBI" id="CHEBI:58189"/>
        <dbReference type="ChEBI" id="CHEBI:456216"/>
        <dbReference type="EC" id="2.7.4.8"/>
    </reaction>
</comment>
<evidence type="ECO:0000256" key="5">
    <source>
        <dbReference type="ARBA" id="ARBA00022679"/>
    </source>
</evidence>
<comment type="caution">
    <text evidence="10">The sequence shown here is derived from an EMBL/GenBank/DDBJ whole genome shotgun (WGS) entry which is preliminary data.</text>
</comment>
<dbReference type="GO" id="GO:0004385">
    <property type="term" value="F:GMP kinase activity"/>
    <property type="evidence" value="ECO:0007669"/>
    <property type="project" value="UniProtKB-EC"/>
</dbReference>
<dbReference type="InterPro" id="IPR008145">
    <property type="entry name" value="GK/Ca_channel_bsu"/>
</dbReference>
<gene>
    <name evidence="10" type="primary">gmk_1</name>
    <name evidence="10" type="ORF">NCTC12204_01426</name>
</gene>
<dbReference type="PANTHER" id="PTHR23117:SF13">
    <property type="entry name" value="GUANYLATE KINASE"/>
    <property type="match status" value="1"/>
</dbReference>
<dbReference type="Proteomes" id="UP000352698">
    <property type="component" value="Unassembled WGS sequence"/>
</dbReference>
<dbReference type="SMART" id="SM00072">
    <property type="entry name" value="GuKc"/>
    <property type="match status" value="1"/>
</dbReference>
<evidence type="ECO:0000256" key="2">
    <source>
        <dbReference type="ARBA" id="ARBA00005790"/>
    </source>
</evidence>
<dbReference type="InterPro" id="IPR008144">
    <property type="entry name" value="Guanylate_kin-like_dom"/>
</dbReference>
<organism evidence="10 11">
    <name type="scientific">Enterococcus hirae</name>
    <dbReference type="NCBI Taxonomy" id="1354"/>
    <lineage>
        <taxon>Bacteria</taxon>
        <taxon>Bacillati</taxon>
        <taxon>Bacillota</taxon>
        <taxon>Bacilli</taxon>
        <taxon>Lactobacillales</taxon>
        <taxon>Enterococcaceae</taxon>
        <taxon>Enterococcus</taxon>
    </lineage>
</organism>
<evidence type="ECO:0000256" key="7">
    <source>
        <dbReference type="ARBA" id="ARBA00030128"/>
    </source>
</evidence>
<name>A0A4S2CCI3_ENTHR</name>
<reference evidence="10 11" key="1">
    <citation type="submission" date="2019-05" db="EMBL/GenBank/DDBJ databases">
        <authorList>
            <consortium name="Pathogen Informatics"/>
        </authorList>
    </citation>
    <scope>NUCLEOTIDE SEQUENCE [LARGE SCALE GENOMIC DNA]</scope>
    <source>
        <strain evidence="10 11">NCTC12204</strain>
    </source>
</reference>
<accession>A0A4S2CCI3</accession>
<comment type="similarity">
    <text evidence="2">Belongs to the guanylate kinase family.</text>
</comment>
<evidence type="ECO:0000256" key="3">
    <source>
        <dbReference type="ARBA" id="ARBA00012961"/>
    </source>
</evidence>
<evidence type="ECO:0000256" key="6">
    <source>
        <dbReference type="ARBA" id="ARBA00022777"/>
    </source>
</evidence>
<dbReference type="GO" id="GO:0005829">
    <property type="term" value="C:cytosol"/>
    <property type="evidence" value="ECO:0007669"/>
    <property type="project" value="TreeGrafter"/>
</dbReference>
<dbReference type="Gene3D" id="3.40.50.300">
    <property type="entry name" value="P-loop containing nucleotide triphosphate hydrolases"/>
    <property type="match status" value="1"/>
</dbReference>
<keyword evidence="6 10" id="KW-0418">Kinase</keyword>
<evidence type="ECO:0000313" key="11">
    <source>
        <dbReference type="Proteomes" id="UP000352698"/>
    </source>
</evidence>
<dbReference type="EMBL" id="CABEEP010000001">
    <property type="protein sequence ID" value="VTQ64088.1"/>
    <property type="molecule type" value="Genomic_DNA"/>
</dbReference>
<evidence type="ECO:0000256" key="1">
    <source>
        <dbReference type="ARBA" id="ARBA00003531"/>
    </source>
</evidence>
<evidence type="ECO:0000313" key="10">
    <source>
        <dbReference type="EMBL" id="VTQ64088.1"/>
    </source>
</evidence>
<dbReference type="AlphaFoldDB" id="A0A4S2CCI3"/>
<sequence>MNKCYVFIGPSGSGKTSIANALFEPKEKIVTSTTRPPRKGETDQKDYYFLSEDKFEQLITEQAFVEWDEYAGHKYGSTKREIAQKLKNGDCYTILTAAGFWALFHAFGEQIQPVFVTIAKNKLKQRLEQRGDAPDQIKKRLALFEQDTKKLDELKKRPNLIVLANNEGLEATKNQFKRQIKMLKE</sequence>
<proteinExistence type="inferred from homology"/>
<dbReference type="EC" id="2.7.4.8" evidence="3"/>
<dbReference type="PANTHER" id="PTHR23117">
    <property type="entry name" value="GUANYLATE KINASE-RELATED"/>
    <property type="match status" value="1"/>
</dbReference>
<dbReference type="PROSITE" id="PS50052">
    <property type="entry name" value="GUANYLATE_KINASE_2"/>
    <property type="match status" value="1"/>
</dbReference>
<dbReference type="CDD" id="cd00071">
    <property type="entry name" value="GMPK"/>
    <property type="match status" value="1"/>
</dbReference>
<evidence type="ECO:0000259" key="9">
    <source>
        <dbReference type="PROSITE" id="PS50052"/>
    </source>
</evidence>
<evidence type="ECO:0000256" key="8">
    <source>
        <dbReference type="ARBA" id="ARBA00048594"/>
    </source>
</evidence>
<dbReference type="FunFam" id="3.30.63.10:FF:000002">
    <property type="entry name" value="Guanylate kinase 1"/>
    <property type="match status" value="1"/>
</dbReference>
<evidence type="ECO:0000256" key="4">
    <source>
        <dbReference type="ARBA" id="ARBA00016296"/>
    </source>
</evidence>
<dbReference type="SUPFAM" id="SSF52540">
    <property type="entry name" value="P-loop containing nucleoside triphosphate hydrolases"/>
    <property type="match status" value="1"/>
</dbReference>
<comment type="function">
    <text evidence="1">Essential for recycling GMP and indirectly, cGMP.</text>
</comment>
<dbReference type="Pfam" id="PF00625">
    <property type="entry name" value="Guanylate_kin"/>
    <property type="match status" value="1"/>
</dbReference>
<dbReference type="RefSeq" id="WP_010737584.1">
    <property type="nucleotide sequence ID" value="NZ_AP027299.1"/>
</dbReference>
<protein>
    <recommendedName>
        <fullName evidence="4">Guanylate kinase</fullName>
        <ecNumber evidence="3">2.7.4.8</ecNumber>
    </recommendedName>
    <alternativeName>
        <fullName evidence="7">GMP kinase</fullName>
    </alternativeName>
</protein>
<keyword evidence="5 10" id="KW-0808">Transferase</keyword>
<dbReference type="InterPro" id="IPR027417">
    <property type="entry name" value="P-loop_NTPase"/>
</dbReference>